<keyword evidence="6 7" id="KW-0472">Membrane</keyword>
<dbReference type="CDD" id="cd06261">
    <property type="entry name" value="TM_PBP2"/>
    <property type="match status" value="1"/>
</dbReference>
<keyword evidence="3" id="KW-1003">Cell membrane</keyword>
<dbReference type="SUPFAM" id="SSF161098">
    <property type="entry name" value="MetI-like"/>
    <property type="match status" value="1"/>
</dbReference>
<dbReference type="InterPro" id="IPR000515">
    <property type="entry name" value="MetI-like"/>
</dbReference>
<evidence type="ECO:0000256" key="6">
    <source>
        <dbReference type="ARBA" id="ARBA00023136"/>
    </source>
</evidence>
<dbReference type="HOGENOM" id="CLU_707685_0_0_11"/>
<feature type="transmembrane region" description="Helical" evidence="7">
    <location>
        <begin position="222"/>
        <end position="243"/>
    </location>
</feature>
<keyword evidence="5 7" id="KW-1133">Transmembrane helix</keyword>
<dbReference type="AlphaFoldDB" id="D0WE25"/>
<dbReference type="EMBL" id="ACUX02000004">
    <property type="protein sequence ID" value="EEZ61963.1"/>
    <property type="molecule type" value="Genomic_DNA"/>
</dbReference>
<keyword evidence="4 7" id="KW-0812">Transmembrane</keyword>
<comment type="caution">
    <text evidence="9">The sequence shown here is derived from an EMBL/GenBank/DDBJ whole genome shotgun (WGS) entry which is preliminary data.</text>
</comment>
<name>D0WE25_SLAES</name>
<evidence type="ECO:0000256" key="1">
    <source>
        <dbReference type="ARBA" id="ARBA00004651"/>
    </source>
</evidence>
<evidence type="ECO:0000313" key="9">
    <source>
        <dbReference type="EMBL" id="EEZ61963.1"/>
    </source>
</evidence>
<dbReference type="Pfam" id="PF00528">
    <property type="entry name" value="BPD_transp_1"/>
    <property type="match status" value="1"/>
</dbReference>
<sequence>MIARMGRIGDALSRMRAHDASDGSAGTLPRLDVVAEALGLPEERVAMMVAQVRKNGLDEAQIAPMMQMASSKGLDPELIMQMLTGMGASRARVAELMRAQGILSDEEASRYIDEDERLQTERLAEERRRKRRERLRKALVIAFWILVWQGLDLAMNNRLVLAGPIRVMQALAEGIVEPGFWLSCSASFARIAAGFLLSFFVGISLALLSHHARIVRDFVEPVISLLRTIPVVSIIIMLLIWVGNQMLTVYLSFLIVLPIIYTNMLAGLENVDPRMLEMARCYRLGWWRTFMYVYRPAFMPFLKSSCRLSLGMSWKAGIMAEVLATPKPSIGKEMAQARTFLATPDLFAWTVVVMILSWGFEKAFMALLDALGRPLGSLLGVRDEKEAKVR</sequence>
<evidence type="ECO:0000256" key="4">
    <source>
        <dbReference type="ARBA" id="ARBA00022692"/>
    </source>
</evidence>
<dbReference type="Proteomes" id="UP000006001">
    <property type="component" value="Unassembled WGS sequence"/>
</dbReference>
<accession>D0WE25</accession>
<keyword evidence="10" id="KW-1185">Reference proteome</keyword>
<reference evidence="9" key="1">
    <citation type="submission" date="2009-10" db="EMBL/GenBank/DDBJ databases">
        <authorList>
            <person name="Weinstock G."/>
            <person name="Sodergren E."/>
            <person name="Clifton S."/>
            <person name="Fulton L."/>
            <person name="Fulton B."/>
            <person name="Courtney L."/>
            <person name="Fronick C."/>
            <person name="Harrison M."/>
            <person name="Strong C."/>
            <person name="Farmer C."/>
            <person name="Delahaunty K."/>
            <person name="Markovic C."/>
            <person name="Hall O."/>
            <person name="Minx P."/>
            <person name="Tomlinson C."/>
            <person name="Mitreva M."/>
            <person name="Nelson J."/>
            <person name="Hou S."/>
            <person name="Wollam A."/>
            <person name="Pepin K.H."/>
            <person name="Johnson M."/>
            <person name="Bhonagiri V."/>
            <person name="Nash W.E."/>
            <person name="Warren W."/>
            <person name="Chinwalla A."/>
            <person name="Mardis E.R."/>
            <person name="Wilson R.K."/>
        </authorList>
    </citation>
    <scope>NUCLEOTIDE SEQUENCE [LARGE SCALE GENOMIC DNA]</scope>
    <source>
        <strain evidence="9">ATCC 700122</strain>
    </source>
</reference>
<organism evidence="9 10">
    <name type="scientific">Slackia exigua (strain ATCC 700122 / DSM 15923 / CIP 105133 / JCM 11022 / KCTC 5966 / S-7)</name>
    <dbReference type="NCBI Taxonomy" id="649764"/>
    <lineage>
        <taxon>Bacteria</taxon>
        <taxon>Bacillati</taxon>
        <taxon>Actinomycetota</taxon>
        <taxon>Coriobacteriia</taxon>
        <taxon>Eggerthellales</taxon>
        <taxon>Eggerthellaceae</taxon>
        <taxon>Slackia</taxon>
    </lineage>
</organism>
<gene>
    <name evidence="9" type="ORF">HMPREF0762_00049</name>
</gene>
<dbReference type="STRING" id="649764.HMPREF0762_00049"/>
<dbReference type="PANTHER" id="PTHR30151:SF0">
    <property type="entry name" value="ABC TRANSPORTER PERMEASE PROTEIN MJ0413-RELATED"/>
    <property type="match status" value="1"/>
</dbReference>
<dbReference type="PANTHER" id="PTHR30151">
    <property type="entry name" value="ALKANE SULFONATE ABC TRANSPORTER-RELATED, MEMBRANE SUBUNIT"/>
    <property type="match status" value="1"/>
</dbReference>
<proteinExistence type="inferred from homology"/>
<dbReference type="GO" id="GO:0055085">
    <property type="term" value="P:transmembrane transport"/>
    <property type="evidence" value="ECO:0007669"/>
    <property type="project" value="InterPro"/>
</dbReference>
<comment type="subcellular location">
    <subcellularLocation>
        <location evidence="1 7">Cell membrane</location>
        <topology evidence="1 7">Multi-pass membrane protein</topology>
    </subcellularLocation>
</comment>
<evidence type="ECO:0000256" key="3">
    <source>
        <dbReference type="ARBA" id="ARBA00022475"/>
    </source>
</evidence>
<dbReference type="eggNOG" id="COG0600">
    <property type="taxonomic scope" value="Bacteria"/>
</dbReference>
<evidence type="ECO:0000313" key="10">
    <source>
        <dbReference type="Proteomes" id="UP000006001"/>
    </source>
</evidence>
<feature type="transmembrane region" description="Helical" evidence="7">
    <location>
        <begin position="249"/>
        <end position="268"/>
    </location>
</feature>
<feature type="transmembrane region" description="Helical" evidence="7">
    <location>
        <begin position="135"/>
        <end position="151"/>
    </location>
</feature>
<dbReference type="Gene3D" id="1.10.3720.10">
    <property type="entry name" value="MetI-like"/>
    <property type="match status" value="1"/>
</dbReference>
<feature type="transmembrane region" description="Helical" evidence="7">
    <location>
        <begin position="340"/>
        <end position="360"/>
    </location>
</feature>
<evidence type="ECO:0000259" key="8">
    <source>
        <dbReference type="PROSITE" id="PS50928"/>
    </source>
</evidence>
<comment type="similarity">
    <text evidence="7">Belongs to the binding-protein-dependent transport system permease family.</text>
</comment>
<evidence type="ECO:0000256" key="5">
    <source>
        <dbReference type="ARBA" id="ARBA00022989"/>
    </source>
</evidence>
<dbReference type="PROSITE" id="PS50928">
    <property type="entry name" value="ABC_TM1"/>
    <property type="match status" value="1"/>
</dbReference>
<dbReference type="GO" id="GO:0005886">
    <property type="term" value="C:plasma membrane"/>
    <property type="evidence" value="ECO:0007669"/>
    <property type="project" value="UniProtKB-SubCell"/>
</dbReference>
<feature type="transmembrane region" description="Helical" evidence="7">
    <location>
        <begin position="188"/>
        <end position="210"/>
    </location>
</feature>
<feature type="domain" description="ABC transmembrane type-1" evidence="8">
    <location>
        <begin position="184"/>
        <end position="364"/>
    </location>
</feature>
<evidence type="ECO:0000256" key="2">
    <source>
        <dbReference type="ARBA" id="ARBA00022448"/>
    </source>
</evidence>
<keyword evidence="2 7" id="KW-0813">Transport</keyword>
<protein>
    <submittedName>
        <fullName evidence="9">ABC transporter, permease protein</fullName>
    </submittedName>
</protein>
<evidence type="ECO:0000256" key="7">
    <source>
        <dbReference type="RuleBase" id="RU363032"/>
    </source>
</evidence>
<dbReference type="InterPro" id="IPR035906">
    <property type="entry name" value="MetI-like_sf"/>
</dbReference>